<comment type="subcellular location">
    <subcellularLocation>
        <location evidence="2">Cell membrane</location>
        <topology evidence="2">Multi-pass membrane protein</topology>
    </subcellularLocation>
</comment>
<dbReference type="InterPro" id="IPR036890">
    <property type="entry name" value="HATPase_C_sf"/>
</dbReference>
<dbReference type="InterPro" id="IPR050736">
    <property type="entry name" value="Sensor_HK_Regulatory"/>
</dbReference>
<dbReference type="SUPFAM" id="SSF47384">
    <property type="entry name" value="Homodimeric domain of signal transducing histidine kinase"/>
    <property type="match status" value="1"/>
</dbReference>
<evidence type="ECO:0000256" key="9">
    <source>
        <dbReference type="ARBA" id="ARBA00022840"/>
    </source>
</evidence>
<dbReference type="PANTHER" id="PTHR43711:SF1">
    <property type="entry name" value="HISTIDINE KINASE 1"/>
    <property type="match status" value="1"/>
</dbReference>
<feature type="transmembrane region" description="Helical" evidence="13">
    <location>
        <begin position="243"/>
        <end position="266"/>
    </location>
</feature>
<keyword evidence="11 13" id="KW-0472">Membrane</keyword>
<dbReference type="AlphaFoldDB" id="A0A2R5F2X0"/>
<dbReference type="Gene3D" id="3.30.565.10">
    <property type="entry name" value="Histidine kinase-like ATPase, C-terminal domain"/>
    <property type="match status" value="1"/>
</dbReference>
<comment type="catalytic activity">
    <reaction evidence="1">
        <text>ATP + protein L-histidine = ADP + protein N-phospho-L-histidine.</text>
        <dbReference type="EC" id="2.7.13.3"/>
    </reaction>
</comment>
<evidence type="ECO:0000313" key="17">
    <source>
        <dbReference type="Proteomes" id="UP000245202"/>
    </source>
</evidence>
<keyword evidence="13" id="KW-0812">Transmembrane</keyword>
<dbReference type="PRINTS" id="PR00344">
    <property type="entry name" value="BCTRLSENSOR"/>
</dbReference>
<evidence type="ECO:0000256" key="3">
    <source>
        <dbReference type="ARBA" id="ARBA00012438"/>
    </source>
</evidence>
<dbReference type="Gene3D" id="6.10.340.10">
    <property type="match status" value="1"/>
</dbReference>
<dbReference type="PROSITE" id="PS50885">
    <property type="entry name" value="HAMP"/>
    <property type="match status" value="1"/>
</dbReference>
<keyword evidence="8 16" id="KW-0418">Kinase</keyword>
<dbReference type="SMART" id="SM00304">
    <property type="entry name" value="HAMP"/>
    <property type="match status" value="1"/>
</dbReference>
<feature type="domain" description="HAMP" evidence="15">
    <location>
        <begin position="267"/>
        <end position="319"/>
    </location>
</feature>
<dbReference type="CDD" id="cd00082">
    <property type="entry name" value="HisKA"/>
    <property type="match status" value="1"/>
</dbReference>
<keyword evidence="5" id="KW-0597">Phosphoprotein</keyword>
<feature type="compositionally biased region" description="Basic and acidic residues" evidence="12">
    <location>
        <begin position="159"/>
        <end position="171"/>
    </location>
</feature>
<sequence>MTRSLYVRIVATFLLVVVLSIALAFLLTNQLFKGSRGSVAQNYDDAFERIRQLHHVVEPSSLSGFLEEIADIEDMTILAVSSKGERISVGESAEELQRRVNGFRPPGVLPWLERRGVEATNGVSANDSIEVETRGSSTGTIDESASASDFDNEYSGIRSQRETAAEADSSRPADAANSGDAADKAVPAESWTGEGSPRIWGYRSGLPPRQPSVGESIGRLVTLDGEQWSIFLQHNRYPRNSNFILTTATLLLALLAIGSVLILFAARFLVRPIKHINDAALRMSSGNFAVRLPVKRRDELGELAGSMNTMAEGLSRIESMRQDFVANVSHEIQSPLTSIHGFAEALRADDVTIEEKERYVGIIQQESSRLSKLSDNLLKLSSLDSEQHPFHPAPYRLDRQLREIILAGEPVWQRKSLRVELQAEPLALTADTELMNGVWTNLLANSIKFTPSGGAIVIAAAEEDGVILVSVRDTGPGIPLEERERVFERFYKADPSRNRSIGGSGLGLSIARKIVELHGGTIGIVTEHGGPEGEPSSSQGACFVVRLPVQE</sequence>
<dbReference type="FunFam" id="3.30.565.10:FF:000006">
    <property type="entry name" value="Sensor histidine kinase WalK"/>
    <property type="match status" value="1"/>
</dbReference>
<dbReference type="RefSeq" id="WP_108994794.1">
    <property type="nucleotide sequence ID" value="NZ_BDQX01000292.1"/>
</dbReference>
<dbReference type="SUPFAM" id="SSF55874">
    <property type="entry name" value="ATPase domain of HSP90 chaperone/DNA topoisomerase II/histidine kinase"/>
    <property type="match status" value="1"/>
</dbReference>
<evidence type="ECO:0000313" key="16">
    <source>
        <dbReference type="EMBL" id="GBG10251.1"/>
    </source>
</evidence>
<dbReference type="SMART" id="SM00387">
    <property type="entry name" value="HATPase_c"/>
    <property type="match status" value="1"/>
</dbReference>
<evidence type="ECO:0000259" key="15">
    <source>
        <dbReference type="PROSITE" id="PS50885"/>
    </source>
</evidence>
<dbReference type="CDD" id="cd06225">
    <property type="entry name" value="HAMP"/>
    <property type="match status" value="1"/>
</dbReference>
<dbReference type="Pfam" id="PF00672">
    <property type="entry name" value="HAMP"/>
    <property type="match status" value="1"/>
</dbReference>
<dbReference type="InterPro" id="IPR004358">
    <property type="entry name" value="Sig_transdc_His_kin-like_C"/>
</dbReference>
<dbReference type="InterPro" id="IPR003594">
    <property type="entry name" value="HATPase_dom"/>
</dbReference>
<dbReference type="InterPro" id="IPR003661">
    <property type="entry name" value="HisK_dim/P_dom"/>
</dbReference>
<evidence type="ECO:0000256" key="13">
    <source>
        <dbReference type="SAM" id="Phobius"/>
    </source>
</evidence>
<name>A0A2R5F2X0_9BACL</name>
<evidence type="ECO:0000256" key="5">
    <source>
        <dbReference type="ARBA" id="ARBA00022553"/>
    </source>
</evidence>
<keyword evidence="17" id="KW-1185">Reference proteome</keyword>
<evidence type="ECO:0000256" key="6">
    <source>
        <dbReference type="ARBA" id="ARBA00022679"/>
    </source>
</evidence>
<dbReference type="GO" id="GO:0005886">
    <property type="term" value="C:plasma membrane"/>
    <property type="evidence" value="ECO:0007669"/>
    <property type="project" value="UniProtKB-SubCell"/>
</dbReference>
<keyword evidence="7" id="KW-0547">Nucleotide-binding</keyword>
<dbReference type="Gene3D" id="1.10.287.130">
    <property type="match status" value="1"/>
</dbReference>
<proteinExistence type="predicted"/>
<dbReference type="InterPro" id="IPR005467">
    <property type="entry name" value="His_kinase_dom"/>
</dbReference>
<keyword evidence="13" id="KW-1133">Transmembrane helix</keyword>
<feature type="domain" description="Histidine kinase" evidence="14">
    <location>
        <begin position="327"/>
        <end position="551"/>
    </location>
</feature>
<protein>
    <recommendedName>
        <fullName evidence="3">histidine kinase</fullName>
        <ecNumber evidence="3">2.7.13.3</ecNumber>
    </recommendedName>
</protein>
<dbReference type="InterPro" id="IPR003660">
    <property type="entry name" value="HAMP_dom"/>
</dbReference>
<dbReference type="FunFam" id="1.10.287.130:FF:000001">
    <property type="entry name" value="Two-component sensor histidine kinase"/>
    <property type="match status" value="1"/>
</dbReference>
<evidence type="ECO:0000256" key="11">
    <source>
        <dbReference type="ARBA" id="ARBA00023136"/>
    </source>
</evidence>
<keyword evidence="6" id="KW-0808">Transferase</keyword>
<dbReference type="Proteomes" id="UP000245202">
    <property type="component" value="Unassembled WGS sequence"/>
</dbReference>
<dbReference type="Pfam" id="PF00512">
    <property type="entry name" value="HisKA"/>
    <property type="match status" value="1"/>
</dbReference>
<feature type="compositionally biased region" description="Polar residues" evidence="12">
    <location>
        <begin position="134"/>
        <end position="149"/>
    </location>
</feature>
<dbReference type="Pfam" id="PF02518">
    <property type="entry name" value="HATPase_c"/>
    <property type="match status" value="1"/>
</dbReference>
<evidence type="ECO:0000256" key="2">
    <source>
        <dbReference type="ARBA" id="ARBA00004651"/>
    </source>
</evidence>
<evidence type="ECO:0000256" key="10">
    <source>
        <dbReference type="ARBA" id="ARBA00023012"/>
    </source>
</evidence>
<keyword evidence="4" id="KW-1003">Cell membrane</keyword>
<evidence type="ECO:0000256" key="12">
    <source>
        <dbReference type="SAM" id="MobiDB-lite"/>
    </source>
</evidence>
<feature type="region of interest" description="Disordered" evidence="12">
    <location>
        <begin position="123"/>
        <end position="192"/>
    </location>
</feature>
<evidence type="ECO:0000256" key="8">
    <source>
        <dbReference type="ARBA" id="ARBA00022777"/>
    </source>
</evidence>
<dbReference type="SMART" id="SM00388">
    <property type="entry name" value="HisKA"/>
    <property type="match status" value="1"/>
</dbReference>
<accession>A0A2R5F2X0</accession>
<comment type="caution">
    <text evidence="16">The sequence shown here is derived from an EMBL/GenBank/DDBJ whole genome shotgun (WGS) entry which is preliminary data.</text>
</comment>
<dbReference type="GO" id="GO:0000155">
    <property type="term" value="F:phosphorelay sensor kinase activity"/>
    <property type="evidence" value="ECO:0007669"/>
    <property type="project" value="InterPro"/>
</dbReference>
<dbReference type="GO" id="GO:0005524">
    <property type="term" value="F:ATP binding"/>
    <property type="evidence" value="ECO:0007669"/>
    <property type="project" value="UniProtKB-KW"/>
</dbReference>
<keyword evidence="9" id="KW-0067">ATP-binding</keyword>
<dbReference type="SUPFAM" id="SSF158472">
    <property type="entry name" value="HAMP domain-like"/>
    <property type="match status" value="1"/>
</dbReference>
<reference evidence="16 17" key="1">
    <citation type="submission" date="2017-08" db="EMBL/GenBank/DDBJ databases">
        <title>Substantial Increase in Enzyme Production by Combined Drug-Resistance Mutations in Paenibacillus agaridevorans.</title>
        <authorList>
            <person name="Tanaka Y."/>
            <person name="Funane K."/>
            <person name="Hosaka T."/>
            <person name="Shiwa Y."/>
            <person name="Fujita N."/>
            <person name="Miyazaki T."/>
            <person name="Yoshikawa H."/>
            <person name="Murakami K."/>
            <person name="Kasahara K."/>
            <person name="Inaoka T."/>
            <person name="Hiraga Y."/>
            <person name="Ochi K."/>
        </authorList>
    </citation>
    <scope>NUCLEOTIDE SEQUENCE [LARGE SCALE GENOMIC DNA]</scope>
    <source>
        <strain evidence="16 17">T-3040</strain>
    </source>
</reference>
<dbReference type="PANTHER" id="PTHR43711">
    <property type="entry name" value="TWO-COMPONENT HISTIDINE KINASE"/>
    <property type="match status" value="1"/>
</dbReference>
<evidence type="ECO:0000256" key="1">
    <source>
        <dbReference type="ARBA" id="ARBA00000085"/>
    </source>
</evidence>
<evidence type="ECO:0000256" key="4">
    <source>
        <dbReference type="ARBA" id="ARBA00022475"/>
    </source>
</evidence>
<evidence type="ECO:0000259" key="14">
    <source>
        <dbReference type="PROSITE" id="PS50109"/>
    </source>
</evidence>
<dbReference type="EC" id="2.7.13.3" evidence="3"/>
<dbReference type="EMBL" id="BDQX01000292">
    <property type="protein sequence ID" value="GBG10251.1"/>
    <property type="molecule type" value="Genomic_DNA"/>
</dbReference>
<evidence type="ECO:0000256" key="7">
    <source>
        <dbReference type="ARBA" id="ARBA00022741"/>
    </source>
</evidence>
<dbReference type="PROSITE" id="PS50109">
    <property type="entry name" value="HIS_KIN"/>
    <property type="match status" value="1"/>
</dbReference>
<keyword evidence="10" id="KW-0902">Two-component regulatory system</keyword>
<gene>
    <name evidence="16" type="ORF">PAT3040_04972</name>
</gene>
<feature type="transmembrane region" description="Helical" evidence="13">
    <location>
        <begin position="6"/>
        <end position="27"/>
    </location>
</feature>
<dbReference type="InterPro" id="IPR036097">
    <property type="entry name" value="HisK_dim/P_sf"/>
</dbReference>
<organism evidence="16 17">
    <name type="scientific">Paenibacillus agaridevorans</name>
    <dbReference type="NCBI Taxonomy" id="171404"/>
    <lineage>
        <taxon>Bacteria</taxon>
        <taxon>Bacillati</taxon>
        <taxon>Bacillota</taxon>
        <taxon>Bacilli</taxon>
        <taxon>Bacillales</taxon>
        <taxon>Paenibacillaceae</taxon>
        <taxon>Paenibacillus</taxon>
    </lineage>
</organism>